<evidence type="ECO:0000313" key="1">
    <source>
        <dbReference type="EMBL" id="JAD26674.1"/>
    </source>
</evidence>
<name>A0A0A8YJC1_ARUDO</name>
<proteinExistence type="predicted"/>
<accession>A0A0A8YJC1</accession>
<protein>
    <submittedName>
        <fullName evidence="1">Uncharacterized protein</fullName>
    </submittedName>
</protein>
<reference evidence="1" key="1">
    <citation type="submission" date="2014-09" db="EMBL/GenBank/DDBJ databases">
        <authorList>
            <person name="Magalhaes I.L.F."/>
            <person name="Oliveira U."/>
            <person name="Santos F.R."/>
            <person name="Vidigal T.H.D.A."/>
            <person name="Brescovit A.D."/>
            <person name="Santos A.J."/>
        </authorList>
    </citation>
    <scope>NUCLEOTIDE SEQUENCE</scope>
    <source>
        <tissue evidence="1">Shoot tissue taken approximately 20 cm above the soil surface</tissue>
    </source>
</reference>
<organism evidence="1">
    <name type="scientific">Arundo donax</name>
    <name type="common">Giant reed</name>
    <name type="synonym">Donax arundinaceus</name>
    <dbReference type="NCBI Taxonomy" id="35708"/>
    <lineage>
        <taxon>Eukaryota</taxon>
        <taxon>Viridiplantae</taxon>
        <taxon>Streptophyta</taxon>
        <taxon>Embryophyta</taxon>
        <taxon>Tracheophyta</taxon>
        <taxon>Spermatophyta</taxon>
        <taxon>Magnoliopsida</taxon>
        <taxon>Liliopsida</taxon>
        <taxon>Poales</taxon>
        <taxon>Poaceae</taxon>
        <taxon>PACMAD clade</taxon>
        <taxon>Arundinoideae</taxon>
        <taxon>Arundineae</taxon>
        <taxon>Arundo</taxon>
    </lineage>
</organism>
<sequence length="41" mass="4256">MGRYKSRPSPGGDITSVCLLTSWSWRCPGGGHPSSACSAAM</sequence>
<dbReference type="AlphaFoldDB" id="A0A0A8YJC1"/>
<dbReference type="EMBL" id="GBRH01271221">
    <property type="protein sequence ID" value="JAD26674.1"/>
    <property type="molecule type" value="Transcribed_RNA"/>
</dbReference>
<reference evidence="1" key="2">
    <citation type="journal article" date="2015" name="Data Brief">
        <title>Shoot transcriptome of the giant reed, Arundo donax.</title>
        <authorList>
            <person name="Barrero R.A."/>
            <person name="Guerrero F.D."/>
            <person name="Moolhuijzen P."/>
            <person name="Goolsby J.A."/>
            <person name="Tidwell J."/>
            <person name="Bellgard S.E."/>
            <person name="Bellgard M.I."/>
        </authorList>
    </citation>
    <scope>NUCLEOTIDE SEQUENCE</scope>
    <source>
        <tissue evidence="1">Shoot tissue taken approximately 20 cm above the soil surface</tissue>
    </source>
</reference>